<evidence type="ECO:0000313" key="6">
    <source>
        <dbReference type="Proteomes" id="UP001549251"/>
    </source>
</evidence>
<comment type="similarity">
    <text evidence="1">Belongs to the AAA ATPase family.</text>
</comment>
<dbReference type="SUPFAM" id="SSF52540">
    <property type="entry name" value="P-loop containing nucleoside triphosphate hydrolases"/>
    <property type="match status" value="1"/>
</dbReference>
<dbReference type="InterPro" id="IPR003593">
    <property type="entry name" value="AAA+_ATPase"/>
</dbReference>
<evidence type="ECO:0000256" key="2">
    <source>
        <dbReference type="ARBA" id="ARBA00022741"/>
    </source>
</evidence>
<dbReference type="PANTHER" id="PTHR23073">
    <property type="entry name" value="26S PROTEASOME REGULATORY SUBUNIT"/>
    <property type="match status" value="1"/>
</dbReference>
<dbReference type="Pfam" id="PF22977">
    <property type="entry name" value="WHD"/>
    <property type="match status" value="1"/>
</dbReference>
<dbReference type="RefSeq" id="WP_354552966.1">
    <property type="nucleotide sequence ID" value="NZ_JBEPSD010000004.1"/>
</dbReference>
<evidence type="ECO:0000259" key="4">
    <source>
        <dbReference type="SMART" id="SM00382"/>
    </source>
</evidence>
<dbReference type="InterPro" id="IPR027417">
    <property type="entry name" value="P-loop_NTPase"/>
</dbReference>
<evidence type="ECO:0000256" key="1">
    <source>
        <dbReference type="ARBA" id="ARBA00006914"/>
    </source>
</evidence>
<feature type="domain" description="AAA+ ATPase" evidence="4">
    <location>
        <begin position="496"/>
        <end position="628"/>
    </location>
</feature>
<dbReference type="InterPro" id="IPR003959">
    <property type="entry name" value="ATPase_AAA_core"/>
</dbReference>
<dbReference type="Pfam" id="PF00004">
    <property type="entry name" value="AAA"/>
    <property type="match status" value="1"/>
</dbReference>
<keyword evidence="2" id="KW-0547">Nucleotide-binding</keyword>
<organism evidence="5 6">
    <name type="scientific">Rhodanobacter soli</name>
    <dbReference type="NCBI Taxonomy" id="590609"/>
    <lineage>
        <taxon>Bacteria</taxon>
        <taxon>Pseudomonadati</taxon>
        <taxon>Pseudomonadota</taxon>
        <taxon>Gammaproteobacteria</taxon>
        <taxon>Lysobacterales</taxon>
        <taxon>Rhodanobacteraceae</taxon>
        <taxon>Rhodanobacter</taxon>
    </lineage>
</organism>
<keyword evidence="6" id="KW-1185">Reference proteome</keyword>
<protein>
    <recommendedName>
        <fullName evidence="4">AAA+ ATPase domain-containing protein</fullName>
    </recommendedName>
</protein>
<accession>A0ABV2Q147</accession>
<comment type="caution">
    <text evidence="5">The sequence shown here is derived from an EMBL/GenBank/DDBJ whole genome shotgun (WGS) entry which is preliminary data.</text>
</comment>
<name>A0ABV2Q147_9GAMM</name>
<dbReference type="InterPro" id="IPR050221">
    <property type="entry name" value="26S_Proteasome_ATPase"/>
</dbReference>
<dbReference type="InterPro" id="IPR054472">
    <property type="entry name" value="WHD"/>
</dbReference>
<gene>
    <name evidence="5" type="ORF">ABIE04_003416</name>
</gene>
<evidence type="ECO:0000313" key="5">
    <source>
        <dbReference type="EMBL" id="MET4571034.1"/>
    </source>
</evidence>
<dbReference type="EMBL" id="JBEPSD010000004">
    <property type="protein sequence ID" value="MET4571034.1"/>
    <property type="molecule type" value="Genomic_DNA"/>
</dbReference>
<reference evidence="5 6" key="1">
    <citation type="submission" date="2024-06" db="EMBL/GenBank/DDBJ databases">
        <title>Sorghum-associated microbial communities from plants grown in Nebraska, USA.</title>
        <authorList>
            <person name="Schachtman D."/>
        </authorList>
    </citation>
    <scope>NUCLEOTIDE SEQUENCE [LARGE SCALE GENOMIC DNA]</scope>
    <source>
        <strain evidence="5 6">1757</strain>
    </source>
</reference>
<dbReference type="CDD" id="cd19481">
    <property type="entry name" value="RecA-like_protease"/>
    <property type="match status" value="1"/>
</dbReference>
<dbReference type="Proteomes" id="UP001549251">
    <property type="component" value="Unassembled WGS sequence"/>
</dbReference>
<dbReference type="Gene3D" id="3.40.50.300">
    <property type="entry name" value="P-loop containing nucleotide triphosphate hydrolases"/>
    <property type="match status" value="1"/>
</dbReference>
<evidence type="ECO:0000256" key="3">
    <source>
        <dbReference type="ARBA" id="ARBA00022840"/>
    </source>
</evidence>
<sequence>MNDYAPWLEANDRYLAGALADLRVRLERAAQRHDTPAAAPAAPATALMETAPAVSAPAGPKHSWVARIFSGQHAPPPLAAMDADEPSAARPIVATMPGGAAAAPAAGADEGDHTPALAVLANRLGLSAFERDVLLLCIGMELDTRFPALCAQAQHDPARPHPTFALAFAVLDAPSWDALSPQRPLRYWRLLDIHQPGAQPLIGAALSADERVVNFVKGMNYLDDRLTPLLAALPPATLPPSQQAIADQLLDSLRHVSAGEPLPLVQLLGSDSVSKQAIAQAVAAAFGAQAYRLSAELLPAAVGEQETLLRLWQRESQLLPLALYLDAAEVERGDAAAAWVKRFLARTGGLAFVDAREPWASAATQALSVDVAKPTAVEQRSLWQRLLGDVAGAQPQQLAGHFDFNLGRIEQIAHSALAAAEDRPVALAPTLWQGALAHTRPALDQLAQRIEPKAGWDDLKLPDGEKALLRQIADQVAQRTTVYDDWGFRQRMNRGLSISALFTGESGTGKTMAAEVLARELGLSLYRIDLSAVVSKYIGETEKNLRKLFDAAEGGGAILFFDEADALFGKRSEVKDSHDRYANIEVNYLLQRLESFSGLAILATNMKGALDSAFLRRLRFVINFPFPGTAERRAIWASVFPAQAAVGALDFDRLARLPLTGGSIQGIALNAAFMAAKSGVPIGMPLLLDAVRTEYRKLDKPINEADFRWRESAGGKP</sequence>
<dbReference type="SMART" id="SM00382">
    <property type="entry name" value="AAA"/>
    <property type="match status" value="1"/>
</dbReference>
<proteinExistence type="inferred from homology"/>
<keyword evidence="3" id="KW-0067">ATP-binding</keyword>